<evidence type="ECO:0000256" key="2">
    <source>
        <dbReference type="ARBA" id="ARBA00022801"/>
    </source>
</evidence>
<reference evidence="6" key="1">
    <citation type="journal article" date="2016" name="Sci. Rep.">
        <title>Horizontal Gene Transfer of Pectinases from Bacteria Preceded the Diversification of Stick and Leaf Insects.</title>
        <authorList>
            <person name="Shelomi M."/>
            <person name="Danchin E.G."/>
            <person name="Heckel D."/>
            <person name="Wipfler B."/>
            <person name="Bradler S."/>
            <person name="Zhou X."/>
            <person name="Pauchet Y."/>
        </authorList>
    </citation>
    <scope>NUCLEOTIDE SEQUENCE</scope>
    <source>
        <strain evidence="6">AAS12-2</strain>
        <tissue evidence="6">Midgut</tissue>
    </source>
</reference>
<dbReference type="PANTHER" id="PTHR31339">
    <property type="entry name" value="PECTIN LYASE-RELATED"/>
    <property type="match status" value="1"/>
</dbReference>
<dbReference type="EMBL" id="KT921906">
    <property type="protein sequence ID" value="ANJ43579.1"/>
    <property type="molecule type" value="mRNA"/>
</dbReference>
<keyword evidence="2 4" id="KW-0378">Hydrolase</keyword>
<organism evidence="6">
    <name type="scientific">Aretaon asperrimus</name>
    <name type="common">thorny stick insect</name>
    <dbReference type="NCBI Taxonomy" id="173775"/>
    <lineage>
        <taxon>Eukaryota</taxon>
        <taxon>Metazoa</taxon>
        <taxon>Ecdysozoa</taxon>
        <taxon>Arthropoda</taxon>
        <taxon>Hexapoda</taxon>
        <taxon>Insecta</taxon>
        <taxon>Pterygota</taxon>
        <taxon>Neoptera</taxon>
        <taxon>Polyneoptera</taxon>
        <taxon>Phasmatodea</taxon>
        <taxon>Verophasmatodea</taxon>
        <taxon>Areolatae</taxon>
        <taxon>Bacilloidea</taxon>
        <taxon>Heteropterygidae</taxon>
        <taxon>Obriminae</taxon>
        <taxon>Obrimini</taxon>
        <taxon>Aretaon</taxon>
    </lineage>
</organism>
<feature type="signal peptide" evidence="5">
    <location>
        <begin position="1"/>
        <end position="23"/>
    </location>
</feature>
<dbReference type="GO" id="GO:0005975">
    <property type="term" value="P:carbohydrate metabolic process"/>
    <property type="evidence" value="ECO:0007669"/>
    <property type="project" value="InterPro"/>
</dbReference>
<name>A0A191XSX2_9NEOP</name>
<dbReference type="AlphaFoldDB" id="A0A191XSX2"/>
<dbReference type="SUPFAM" id="SSF51126">
    <property type="entry name" value="Pectin lyase-like"/>
    <property type="match status" value="1"/>
</dbReference>
<evidence type="ECO:0000256" key="5">
    <source>
        <dbReference type="SAM" id="SignalP"/>
    </source>
</evidence>
<dbReference type="Pfam" id="PF00295">
    <property type="entry name" value="Glyco_hydro_28"/>
    <property type="match status" value="1"/>
</dbReference>
<evidence type="ECO:0000256" key="4">
    <source>
        <dbReference type="RuleBase" id="RU361169"/>
    </source>
</evidence>
<proteinExistence type="evidence at transcript level"/>
<keyword evidence="5" id="KW-0732">Signal</keyword>
<dbReference type="InterPro" id="IPR051801">
    <property type="entry name" value="GH28_Enzymes"/>
</dbReference>
<evidence type="ECO:0000256" key="1">
    <source>
        <dbReference type="ARBA" id="ARBA00008834"/>
    </source>
</evidence>
<dbReference type="InterPro" id="IPR012334">
    <property type="entry name" value="Pectin_lyas_fold"/>
</dbReference>
<keyword evidence="3 4" id="KW-0326">Glycosidase</keyword>
<sequence>MKQQSINILTTFTTLVLIQFATARDLRNVTEPKTPESCTTLKASGTIDTEAIQQALDSCAKGKAVALSSGTFVSGPLIIPSGVSLLVDSGVTLKASTDPALFDSGSNTCGTITDRRGRCKSFIPMSGVTGSGIYGKGTIDGQGDQKIKGKNVTWHELSYEALAANKNQNNPQLIRINNCVDITLHQITLRNSPLYHVVGYMTNGFTVWGITINTPQHTRNTDGVNPAGSQNVTIAHCNISTGDDNIAISALSGPARHISVLNNYFSYGSSMAIGSGTTHGVSDVLVSGLTLNNSRFGLFIKSDSKNGGLVSNVTYENVCIENSPKPITVDMYHVKGGNRTPESRDIFYNNIRVLTNGTFEFHGMSKDHRVEATLNNVHMAKNSKWTLLNSKVSGSWVDDASGTCGYTGNQ</sequence>
<dbReference type="InterPro" id="IPR000743">
    <property type="entry name" value="Glyco_hydro_28"/>
</dbReference>
<feature type="chain" id="PRO_5008249573" evidence="5">
    <location>
        <begin position="24"/>
        <end position="410"/>
    </location>
</feature>
<evidence type="ECO:0000313" key="6">
    <source>
        <dbReference type="EMBL" id="ANJ43579.1"/>
    </source>
</evidence>
<dbReference type="GO" id="GO:0004650">
    <property type="term" value="F:polygalacturonase activity"/>
    <property type="evidence" value="ECO:0007669"/>
    <property type="project" value="InterPro"/>
</dbReference>
<dbReference type="PANTHER" id="PTHR31339:SF9">
    <property type="entry name" value="PLASMIN AND FIBRONECTIN-BINDING PROTEIN A"/>
    <property type="match status" value="1"/>
</dbReference>
<dbReference type="Gene3D" id="2.160.20.10">
    <property type="entry name" value="Single-stranded right-handed beta-helix, Pectin lyase-like"/>
    <property type="match status" value="1"/>
</dbReference>
<dbReference type="InterPro" id="IPR011050">
    <property type="entry name" value="Pectin_lyase_fold/virulence"/>
</dbReference>
<protein>
    <submittedName>
        <fullName evidence="6">Glycoside hydrolase family 28</fullName>
    </submittedName>
</protein>
<comment type="similarity">
    <text evidence="1 4">Belongs to the glycosyl hydrolase 28 family.</text>
</comment>
<evidence type="ECO:0000256" key="3">
    <source>
        <dbReference type="ARBA" id="ARBA00023295"/>
    </source>
</evidence>
<accession>A0A191XSX2</accession>